<dbReference type="AlphaFoldDB" id="A0A3M3A8G1"/>
<protein>
    <submittedName>
        <fullName evidence="2">Uncharacterized protein</fullName>
    </submittedName>
</protein>
<feature type="region of interest" description="Disordered" evidence="1">
    <location>
        <begin position="1"/>
        <end position="35"/>
    </location>
</feature>
<sequence>MRVGDVAGGDRGGGPLFGQLFHQGGGLGRGGTATTHQEQVTYAVLGDQVTREGPTQGAGAPG</sequence>
<evidence type="ECO:0000313" key="2">
    <source>
        <dbReference type="EMBL" id="RML96779.1"/>
    </source>
</evidence>
<name>A0A3M3A8G1_PSEYM</name>
<evidence type="ECO:0000256" key="1">
    <source>
        <dbReference type="SAM" id="MobiDB-lite"/>
    </source>
</evidence>
<proteinExistence type="predicted"/>
<reference evidence="2 3" key="1">
    <citation type="submission" date="2018-08" db="EMBL/GenBank/DDBJ databases">
        <title>Recombination of ecologically and evolutionarily significant loci maintains genetic cohesion in the Pseudomonas syringae species complex.</title>
        <authorList>
            <person name="Dillon M."/>
            <person name="Thakur S."/>
            <person name="Almeida R.N.D."/>
            <person name="Weir B.S."/>
            <person name="Guttman D.S."/>
        </authorList>
    </citation>
    <scope>NUCLEOTIDE SEQUENCE [LARGE SCALE GENOMIC DNA]</scope>
    <source>
        <strain evidence="2 3">88_10</strain>
    </source>
</reference>
<dbReference type="EMBL" id="RBNL01000803">
    <property type="protein sequence ID" value="RML96779.1"/>
    <property type="molecule type" value="Genomic_DNA"/>
</dbReference>
<dbReference type="Proteomes" id="UP000282378">
    <property type="component" value="Unassembled WGS sequence"/>
</dbReference>
<organism evidence="2 3">
    <name type="scientific">Pseudomonas syringae pv. maculicola</name>
    <dbReference type="NCBI Taxonomy" id="59511"/>
    <lineage>
        <taxon>Bacteria</taxon>
        <taxon>Pseudomonadati</taxon>
        <taxon>Pseudomonadota</taxon>
        <taxon>Gammaproteobacteria</taxon>
        <taxon>Pseudomonadales</taxon>
        <taxon>Pseudomonadaceae</taxon>
        <taxon>Pseudomonas</taxon>
    </lineage>
</organism>
<evidence type="ECO:0000313" key="3">
    <source>
        <dbReference type="Proteomes" id="UP000282378"/>
    </source>
</evidence>
<feature type="non-terminal residue" evidence="2">
    <location>
        <position position="62"/>
    </location>
</feature>
<feature type="compositionally biased region" description="Gly residues" evidence="1">
    <location>
        <begin position="1"/>
        <end position="16"/>
    </location>
</feature>
<comment type="caution">
    <text evidence="2">The sequence shown here is derived from an EMBL/GenBank/DDBJ whole genome shotgun (WGS) entry which is preliminary data.</text>
</comment>
<gene>
    <name evidence="2" type="ORF">APX70_04145</name>
</gene>
<accession>A0A3M3A8G1</accession>